<keyword evidence="10" id="KW-0472">Membrane</keyword>
<dbReference type="Gene3D" id="3.30.2460.20">
    <property type="match status" value="1"/>
</dbReference>
<keyword evidence="6 9" id="KW-0879">Wnt signaling pathway</keyword>
<comment type="caution">
    <text evidence="11">The sequence shown here is derived from an EMBL/GenBank/DDBJ whole genome shotgun (WGS) entry which is preliminary data.</text>
</comment>
<feature type="non-terminal residue" evidence="11">
    <location>
        <position position="1"/>
    </location>
</feature>
<dbReference type="PANTHER" id="PTHR12027:SF70">
    <property type="entry name" value="PROTEIN WNT-16"/>
    <property type="match status" value="1"/>
</dbReference>
<gene>
    <name evidence="11" type="ORF">PLOB_00031269</name>
</gene>
<comment type="function">
    <text evidence="9">Ligand for members of the frizzled family of seven transmembrane receptors.</text>
</comment>
<evidence type="ECO:0000256" key="5">
    <source>
        <dbReference type="ARBA" id="ARBA00022530"/>
    </source>
</evidence>
<keyword evidence="4" id="KW-0964">Secreted</keyword>
<proteinExistence type="inferred from homology"/>
<evidence type="ECO:0000256" key="4">
    <source>
        <dbReference type="ARBA" id="ARBA00022525"/>
    </source>
</evidence>
<evidence type="ECO:0000256" key="7">
    <source>
        <dbReference type="ARBA" id="ARBA00023157"/>
    </source>
</evidence>
<dbReference type="InterPro" id="IPR043158">
    <property type="entry name" value="Wnt_C"/>
</dbReference>
<comment type="similarity">
    <text evidence="2 9">Belongs to the Wnt family.</text>
</comment>
<evidence type="ECO:0000313" key="12">
    <source>
        <dbReference type="Proteomes" id="UP001159405"/>
    </source>
</evidence>
<keyword evidence="10" id="KW-0812">Transmembrane</keyword>
<dbReference type="Proteomes" id="UP001159405">
    <property type="component" value="Unassembled WGS sequence"/>
</dbReference>
<evidence type="ECO:0000256" key="3">
    <source>
        <dbReference type="ARBA" id="ARBA00022473"/>
    </source>
</evidence>
<keyword evidence="3 9" id="KW-0217">Developmental protein</keyword>
<dbReference type="EMBL" id="CALNXK010000004">
    <property type="protein sequence ID" value="CAH3035955.1"/>
    <property type="molecule type" value="Genomic_DNA"/>
</dbReference>
<organism evidence="11 12">
    <name type="scientific">Porites lobata</name>
    <dbReference type="NCBI Taxonomy" id="104759"/>
    <lineage>
        <taxon>Eukaryota</taxon>
        <taxon>Metazoa</taxon>
        <taxon>Cnidaria</taxon>
        <taxon>Anthozoa</taxon>
        <taxon>Hexacorallia</taxon>
        <taxon>Scleractinia</taxon>
        <taxon>Fungiina</taxon>
        <taxon>Poritidae</taxon>
        <taxon>Porites</taxon>
    </lineage>
</organism>
<reference evidence="11 12" key="1">
    <citation type="submission" date="2022-05" db="EMBL/GenBank/DDBJ databases">
        <authorList>
            <consortium name="Genoscope - CEA"/>
            <person name="William W."/>
        </authorList>
    </citation>
    <scope>NUCLEOTIDE SEQUENCE [LARGE SCALE GENOMIC DNA]</scope>
</reference>
<feature type="transmembrane region" description="Helical" evidence="10">
    <location>
        <begin position="12"/>
        <end position="30"/>
    </location>
</feature>
<keyword evidence="12" id="KW-1185">Reference proteome</keyword>
<dbReference type="SMART" id="SM00097">
    <property type="entry name" value="WNT1"/>
    <property type="match status" value="1"/>
</dbReference>
<comment type="subcellular location">
    <subcellularLocation>
        <location evidence="1 9">Secreted</location>
        <location evidence="1 9">Extracellular space</location>
        <location evidence="1 9">Extracellular matrix</location>
    </subcellularLocation>
</comment>
<dbReference type="PANTHER" id="PTHR12027">
    <property type="entry name" value="WNT RELATED"/>
    <property type="match status" value="1"/>
</dbReference>
<keyword evidence="7" id="KW-1015">Disulfide bond</keyword>
<keyword evidence="5" id="KW-0272">Extracellular matrix</keyword>
<dbReference type="PROSITE" id="PS00246">
    <property type="entry name" value="WNT1"/>
    <property type="match status" value="1"/>
</dbReference>
<dbReference type="InterPro" id="IPR005817">
    <property type="entry name" value="Wnt"/>
</dbReference>
<keyword evidence="10" id="KW-1133">Transmembrane helix</keyword>
<evidence type="ECO:0000256" key="6">
    <source>
        <dbReference type="ARBA" id="ARBA00022687"/>
    </source>
</evidence>
<dbReference type="Pfam" id="PF00110">
    <property type="entry name" value="wnt"/>
    <property type="match status" value="1"/>
</dbReference>
<evidence type="ECO:0000256" key="8">
    <source>
        <dbReference type="ARBA" id="ARBA00023288"/>
    </source>
</evidence>
<sequence>VVKLVPRPNHCQLDVSIFFFLFVYFVFIEIKNRSVTNLMGTSSLRGFDLACSCLTSCLVSRWMGISALSTRSNGNLTTCGGVPDLSSQQRNVCENKPDLIPTLRQGASLGISECQKQFEKERWNCSTTNSSSVFGEVINIGNREAAFVYAITSAGVVQAASRSCRLGHLAECACETRRKRTQPARGWEWGGCNDDINFGIQLSKMFVDAPEYSSRGGIVDRKMRSRKRASRYLMNLHNNEAGRLAVQSLVSNECRCHGVSGSCAVKTCWKTAPSFAKVGDALKAKYNDAVEAMVIKKKRRLRRKENKRVRISRDTLVYLNSSPNYCSPNAKLGILGTSGRVCNKTSQGRDRCDDLCCGGGYNTQVVREVNRCQCKFVWCCYVTCKTCQRIYDRHTCK</sequence>
<evidence type="ECO:0000256" key="2">
    <source>
        <dbReference type="ARBA" id="ARBA00005683"/>
    </source>
</evidence>
<dbReference type="CDD" id="cd19344">
    <property type="entry name" value="Wnt_Wnt16"/>
    <property type="match status" value="1"/>
</dbReference>
<evidence type="ECO:0000256" key="10">
    <source>
        <dbReference type="SAM" id="Phobius"/>
    </source>
</evidence>
<evidence type="ECO:0000256" key="1">
    <source>
        <dbReference type="ARBA" id="ARBA00004498"/>
    </source>
</evidence>
<evidence type="ECO:0000256" key="9">
    <source>
        <dbReference type="RuleBase" id="RU003500"/>
    </source>
</evidence>
<protein>
    <recommendedName>
        <fullName evidence="9">Protein Wnt</fullName>
    </recommendedName>
</protein>
<dbReference type="InterPro" id="IPR018161">
    <property type="entry name" value="Wnt_CS"/>
</dbReference>
<keyword evidence="8" id="KW-0449">Lipoprotein</keyword>
<name>A0ABN8MTY4_9CNID</name>
<accession>A0ABN8MTY4</accession>
<evidence type="ECO:0000313" key="11">
    <source>
        <dbReference type="EMBL" id="CAH3035955.1"/>
    </source>
</evidence>
<dbReference type="PRINTS" id="PR01349">
    <property type="entry name" value="WNTPROTEIN"/>
</dbReference>